<evidence type="ECO:0000313" key="2">
    <source>
        <dbReference type="WBParaSite" id="Gr19_v10_g371.t1"/>
    </source>
</evidence>
<accession>A0A914HR69</accession>
<sequence>MNNLSSIFRRCSPWHLCFLTLLLLVLLFCVHQRLLLKTEAEDADELRLRRGLAPSKLELFGNLFPMKDYLSSEQLLKLQFTFDQYNVLRKIGNQTIGMEYVDFFLPGEINLTKLDRDSLKRLQMLEIVDEMVKSGGNSVKQQIEEVIRRYGQLREARTQSETRHELQTDAWDVCLGEQHTLCNGHLSVLDGLWHCVCALTPLRHSPRSSRLCSSSFRIRNVPSKVLTVPLLFPLPELFGFQSSLPQLMDLFLAHWLTTTFRRQIKWNQVLLLRKQCVDEHFFVVQFAFLKKPAPEWIDGRFGKNVKVQDDDLLDIANEQIRAGRRALWTDQTVLERAFVEEVSDLLPEEMSKTDFFRKKVAKLYDESQCSPPWDYKSFVLCHLRELLFVIVASVFGFAHERRRHRGS</sequence>
<protein>
    <submittedName>
        <fullName evidence="2">Uncharacterized protein</fullName>
    </submittedName>
</protein>
<keyword evidence="1" id="KW-1185">Reference proteome</keyword>
<name>A0A914HR69_GLORO</name>
<dbReference type="WBParaSite" id="Gr19_v10_g371.t1">
    <property type="protein sequence ID" value="Gr19_v10_g371.t1"/>
    <property type="gene ID" value="Gr19_v10_g371"/>
</dbReference>
<dbReference type="Proteomes" id="UP000887572">
    <property type="component" value="Unplaced"/>
</dbReference>
<organism evidence="1 2">
    <name type="scientific">Globodera rostochiensis</name>
    <name type="common">Golden nematode worm</name>
    <name type="synonym">Heterodera rostochiensis</name>
    <dbReference type="NCBI Taxonomy" id="31243"/>
    <lineage>
        <taxon>Eukaryota</taxon>
        <taxon>Metazoa</taxon>
        <taxon>Ecdysozoa</taxon>
        <taxon>Nematoda</taxon>
        <taxon>Chromadorea</taxon>
        <taxon>Rhabditida</taxon>
        <taxon>Tylenchina</taxon>
        <taxon>Tylenchomorpha</taxon>
        <taxon>Tylenchoidea</taxon>
        <taxon>Heteroderidae</taxon>
        <taxon>Heteroderinae</taxon>
        <taxon>Globodera</taxon>
    </lineage>
</organism>
<dbReference type="AlphaFoldDB" id="A0A914HR69"/>
<evidence type="ECO:0000313" key="1">
    <source>
        <dbReference type="Proteomes" id="UP000887572"/>
    </source>
</evidence>
<reference evidence="2" key="1">
    <citation type="submission" date="2022-11" db="UniProtKB">
        <authorList>
            <consortium name="WormBaseParasite"/>
        </authorList>
    </citation>
    <scope>IDENTIFICATION</scope>
</reference>
<proteinExistence type="predicted"/>